<dbReference type="SUPFAM" id="SSF63867">
    <property type="entry name" value="MoeA C-terminal domain-like"/>
    <property type="match status" value="1"/>
</dbReference>
<dbReference type="InterPro" id="IPR036135">
    <property type="entry name" value="MoeA_linker/N_sf"/>
</dbReference>
<feature type="domain" description="MoaB/Mog" evidence="12">
    <location>
        <begin position="183"/>
        <end position="320"/>
    </location>
</feature>
<comment type="caution">
    <text evidence="13">The sequence shown here is derived from an EMBL/GenBank/DDBJ whole genome shotgun (WGS) entry which is preliminary data.</text>
</comment>
<evidence type="ECO:0000256" key="6">
    <source>
        <dbReference type="ARBA" id="ARBA00022679"/>
    </source>
</evidence>
<dbReference type="Pfam" id="PF00994">
    <property type="entry name" value="MoCF_biosynth"/>
    <property type="match status" value="1"/>
</dbReference>
<dbReference type="SUPFAM" id="SSF53218">
    <property type="entry name" value="Molybdenum cofactor biosynthesis proteins"/>
    <property type="match status" value="1"/>
</dbReference>
<dbReference type="Gene3D" id="3.90.105.10">
    <property type="entry name" value="Molybdopterin biosynthesis moea protein, domain 2"/>
    <property type="match status" value="1"/>
</dbReference>
<comment type="similarity">
    <text evidence="4 11">Belongs to the MoeA family.</text>
</comment>
<dbReference type="OrthoDB" id="9804758at2"/>
<evidence type="ECO:0000256" key="11">
    <source>
        <dbReference type="RuleBase" id="RU365090"/>
    </source>
</evidence>
<evidence type="ECO:0000256" key="1">
    <source>
        <dbReference type="ARBA" id="ARBA00001946"/>
    </source>
</evidence>
<dbReference type="NCBIfam" id="TIGR00177">
    <property type="entry name" value="molyb_syn"/>
    <property type="match status" value="1"/>
</dbReference>
<comment type="cofactor">
    <cofactor evidence="1 11">
        <name>Mg(2+)</name>
        <dbReference type="ChEBI" id="CHEBI:18420"/>
    </cofactor>
</comment>
<accession>A0A1V2KDM9</accession>
<dbReference type="UniPathway" id="UPA00344"/>
<protein>
    <recommendedName>
        <fullName evidence="11">Molybdopterin molybdenumtransferase</fullName>
        <ecNumber evidence="11">2.10.1.1</ecNumber>
    </recommendedName>
</protein>
<dbReference type="Pfam" id="PF03454">
    <property type="entry name" value="MoeA_C"/>
    <property type="match status" value="1"/>
</dbReference>
<dbReference type="PANTHER" id="PTHR10192">
    <property type="entry name" value="MOLYBDOPTERIN BIOSYNTHESIS PROTEIN"/>
    <property type="match status" value="1"/>
</dbReference>
<evidence type="ECO:0000259" key="12">
    <source>
        <dbReference type="SMART" id="SM00852"/>
    </source>
</evidence>
<dbReference type="GO" id="GO:0061599">
    <property type="term" value="F:molybdopterin molybdotransferase activity"/>
    <property type="evidence" value="ECO:0007669"/>
    <property type="project" value="UniProtKB-UniRule"/>
</dbReference>
<dbReference type="InterPro" id="IPR005111">
    <property type="entry name" value="MoeA_C_domain_IV"/>
</dbReference>
<dbReference type="GO" id="GO:0006777">
    <property type="term" value="P:Mo-molybdopterin cofactor biosynthetic process"/>
    <property type="evidence" value="ECO:0007669"/>
    <property type="project" value="UniProtKB-UniRule"/>
</dbReference>
<gene>
    <name evidence="13" type="ORF">BLL36_06225</name>
</gene>
<dbReference type="InterPro" id="IPR005110">
    <property type="entry name" value="MoeA_linker/N"/>
</dbReference>
<keyword evidence="8 11" id="KW-0460">Magnesium</keyword>
<dbReference type="Gene3D" id="3.40.980.10">
    <property type="entry name" value="MoaB/Mog-like domain"/>
    <property type="match status" value="1"/>
</dbReference>
<dbReference type="InterPro" id="IPR036425">
    <property type="entry name" value="MoaB/Mog-like_dom_sf"/>
</dbReference>
<evidence type="ECO:0000256" key="2">
    <source>
        <dbReference type="ARBA" id="ARBA00002901"/>
    </source>
</evidence>
<dbReference type="Proteomes" id="UP000189295">
    <property type="component" value="Unassembled WGS sequence"/>
</dbReference>
<evidence type="ECO:0000256" key="3">
    <source>
        <dbReference type="ARBA" id="ARBA00005046"/>
    </source>
</evidence>
<evidence type="ECO:0000313" key="13">
    <source>
        <dbReference type="EMBL" id="ONH55709.1"/>
    </source>
</evidence>
<dbReference type="PANTHER" id="PTHR10192:SF5">
    <property type="entry name" value="GEPHYRIN"/>
    <property type="match status" value="1"/>
</dbReference>
<evidence type="ECO:0000313" key="14">
    <source>
        <dbReference type="Proteomes" id="UP000189295"/>
    </source>
</evidence>
<evidence type="ECO:0000256" key="4">
    <source>
        <dbReference type="ARBA" id="ARBA00010763"/>
    </source>
</evidence>
<dbReference type="EC" id="2.10.1.1" evidence="11"/>
<reference evidence="13 14" key="1">
    <citation type="submission" date="2016-10" db="EMBL/GenBank/DDBJ databases">
        <title>Pseudomonas lactis sp. nov. and Pseudomonas paralactis sp. nov., isolated from bovine raw milk.</title>
        <authorList>
            <person name="Von Neubeck M."/>
            <person name="Huptas C."/>
            <person name="Glueck C."/>
            <person name="Krewinkel M."/>
            <person name="Stoeckel M."/>
            <person name="Stressler T."/>
            <person name="Fischer L."/>
            <person name="Hinrichs J."/>
            <person name="Scherer S."/>
            <person name="Wenning M."/>
        </authorList>
    </citation>
    <scope>NUCLEOTIDE SEQUENCE [LARGE SCALE GENOMIC DNA]</scope>
    <source>
        <strain evidence="13 14">DSM 17516</strain>
    </source>
</reference>
<dbReference type="FunFam" id="3.40.980.10:FF:000004">
    <property type="entry name" value="Molybdopterin molybdenumtransferase"/>
    <property type="match status" value="1"/>
</dbReference>
<dbReference type="NCBIfam" id="NF045515">
    <property type="entry name" value="Glp_gephyrin"/>
    <property type="match status" value="1"/>
</dbReference>
<dbReference type="SUPFAM" id="SSF63882">
    <property type="entry name" value="MoeA N-terminal region -like"/>
    <property type="match status" value="1"/>
</dbReference>
<comment type="catalytic activity">
    <reaction evidence="10">
        <text>adenylyl-molybdopterin + molybdate = Mo-molybdopterin + AMP + H(+)</text>
        <dbReference type="Rhea" id="RHEA:35047"/>
        <dbReference type="ChEBI" id="CHEBI:15378"/>
        <dbReference type="ChEBI" id="CHEBI:36264"/>
        <dbReference type="ChEBI" id="CHEBI:62727"/>
        <dbReference type="ChEBI" id="CHEBI:71302"/>
        <dbReference type="ChEBI" id="CHEBI:456215"/>
        <dbReference type="EC" id="2.10.1.1"/>
    </reaction>
</comment>
<dbReference type="CDD" id="cd00887">
    <property type="entry name" value="MoeA"/>
    <property type="match status" value="1"/>
</dbReference>
<evidence type="ECO:0000256" key="9">
    <source>
        <dbReference type="ARBA" id="ARBA00023150"/>
    </source>
</evidence>
<dbReference type="AlphaFoldDB" id="A0A1V2KDM9"/>
<keyword evidence="9 11" id="KW-0501">Molybdenum cofactor biosynthesis</keyword>
<dbReference type="Gene3D" id="2.170.190.11">
    <property type="entry name" value="Molybdopterin biosynthesis moea protein, domain 3"/>
    <property type="match status" value="1"/>
</dbReference>
<dbReference type="GO" id="GO:0046872">
    <property type="term" value="F:metal ion binding"/>
    <property type="evidence" value="ECO:0007669"/>
    <property type="project" value="UniProtKB-UniRule"/>
</dbReference>
<dbReference type="InterPro" id="IPR001453">
    <property type="entry name" value="MoaB/Mog_dom"/>
</dbReference>
<evidence type="ECO:0000256" key="7">
    <source>
        <dbReference type="ARBA" id="ARBA00022723"/>
    </source>
</evidence>
<dbReference type="EMBL" id="MNPW01000003">
    <property type="protein sequence ID" value="ONH55709.1"/>
    <property type="molecule type" value="Genomic_DNA"/>
</dbReference>
<proteinExistence type="inferred from homology"/>
<dbReference type="InterPro" id="IPR036688">
    <property type="entry name" value="MoeA_C_domain_IV_sf"/>
</dbReference>
<dbReference type="RefSeq" id="WP_076950625.1">
    <property type="nucleotide sequence ID" value="NZ_MNPW01000003.1"/>
</dbReference>
<dbReference type="Pfam" id="PF03453">
    <property type="entry name" value="MoeA_N"/>
    <property type="match status" value="1"/>
</dbReference>
<dbReference type="InterPro" id="IPR038987">
    <property type="entry name" value="MoeA-like"/>
</dbReference>
<dbReference type="SMART" id="SM00852">
    <property type="entry name" value="MoCF_biosynth"/>
    <property type="match status" value="1"/>
</dbReference>
<dbReference type="GO" id="GO:0005829">
    <property type="term" value="C:cytosol"/>
    <property type="evidence" value="ECO:0007669"/>
    <property type="project" value="TreeGrafter"/>
</dbReference>
<dbReference type="Gene3D" id="2.40.340.10">
    <property type="entry name" value="MoeA, C-terminal, domain IV"/>
    <property type="match status" value="1"/>
</dbReference>
<comment type="pathway">
    <text evidence="3 11">Cofactor biosynthesis; molybdopterin biosynthesis.</text>
</comment>
<keyword evidence="6 11" id="KW-0808">Transferase</keyword>
<keyword evidence="5 11" id="KW-0500">Molybdenum</keyword>
<evidence type="ECO:0000256" key="8">
    <source>
        <dbReference type="ARBA" id="ARBA00022842"/>
    </source>
</evidence>
<organism evidence="13 14">
    <name type="scientific">Pseudomonas cedrina subsp. cedrina</name>
    <dbReference type="NCBI Taxonomy" id="76762"/>
    <lineage>
        <taxon>Bacteria</taxon>
        <taxon>Pseudomonadati</taxon>
        <taxon>Pseudomonadota</taxon>
        <taxon>Gammaproteobacteria</taxon>
        <taxon>Pseudomonadales</taxon>
        <taxon>Pseudomonadaceae</taxon>
        <taxon>Pseudomonas</taxon>
    </lineage>
</organism>
<evidence type="ECO:0000256" key="5">
    <source>
        <dbReference type="ARBA" id="ARBA00022505"/>
    </source>
</evidence>
<sequence length="408" mass="43755">MNVCDSGDLLPVEEAIEQLLAKAPPPPSTEVIALAQALGRVTAEEVFSPLDLPGWDNSAMDGYALRAFDVPEQGGYLEVSGRIAAGHSSNVPLQAGQAVRIFTGAPLPHGADSVVPQERCRSYGQRIWCPPLRLGEHVRKRGEELQRGQPVLSVGKRLRAQEIGLLAAAGIPRVKVYRPLRVCLLSSGDELREPGESLAPGQVYNSNRYLVAALLRGWGVEVHDYGVMADALAASRDALLLASSECDVLLTTGGVSVGEEDHLKQAIQALGKVEFWRLAIQPGKPLAFGQVAGKPWIGLPGNPTAALVTALIVVRPFLLRAQGTERVLPVPVSVPAAFEWGKPNKRRQYLRARLSPGSDGQLRATLHPQQSSAMLVPACWADGLVIVEREQQVLKGAAVPFLSFAGFE</sequence>
<name>A0A1V2KDM9_PSECE</name>
<comment type="function">
    <text evidence="2 11">Catalyzes the insertion of molybdate into adenylated molybdopterin with the concomitant release of AMP.</text>
</comment>
<keyword evidence="7 11" id="KW-0479">Metal-binding</keyword>
<evidence type="ECO:0000256" key="10">
    <source>
        <dbReference type="ARBA" id="ARBA00047317"/>
    </source>
</evidence>